<evidence type="ECO:0000256" key="3">
    <source>
        <dbReference type="ARBA" id="ARBA00013194"/>
    </source>
</evidence>
<gene>
    <name evidence="12" type="primary">prsA</name>
    <name evidence="12" type="ORF">JGUZn3_18430</name>
</gene>
<evidence type="ECO:0000259" key="11">
    <source>
        <dbReference type="PROSITE" id="PS50198"/>
    </source>
</evidence>
<name>A0A7H1NTE7_9PROT</name>
<sequence>MHIFTPKAVYLAATFSLLVSSGSFAALAAENAPSPAKDSPTKNTQDSTALVATVNGQPIYRSQVDKILSTLTPQLKNRTSSPASTEQLKHLIADQLIKHQIILQEAIKAGIDKDPTIQDQIKRAGDNILENAYLSKIITPKLTDKAINDYYKAHFANKKPEEEIHARHILVDTESTAKEIITKLKKGGDFVKLAKEYSKDKGTTQNGGDLGWFKKDTMIPAFSDAAFSMKDNSISKTPVQTPYGWHVIEVLGHRSSPIPTLDSVKDQIRQSLIQQYVQDIMDKANKDSSVVLYDDNGKPIPTSAKASSSAPATVPDSKH</sequence>
<evidence type="ECO:0000256" key="9">
    <source>
        <dbReference type="SAM" id="MobiDB-lite"/>
    </source>
</evidence>
<dbReference type="RefSeq" id="WP_203413257.1">
    <property type="nucleotide sequence ID" value="NZ_CP060244.1"/>
</dbReference>
<evidence type="ECO:0000256" key="5">
    <source>
        <dbReference type="ARBA" id="ARBA00023110"/>
    </source>
</evidence>
<dbReference type="SUPFAM" id="SSF54534">
    <property type="entry name" value="FKBP-like"/>
    <property type="match status" value="1"/>
</dbReference>
<dbReference type="EMBL" id="CP060244">
    <property type="protein sequence ID" value="QNT79057.1"/>
    <property type="molecule type" value="Genomic_DNA"/>
</dbReference>
<proteinExistence type="inferred from homology"/>
<reference evidence="12 13" key="1">
    <citation type="submission" date="2020-08" db="EMBL/GenBank/DDBJ databases">
        <title>Complete genome sequence of Entomobacter blattae G55GP.</title>
        <authorList>
            <person name="Poehlein A."/>
            <person name="Guzman J."/>
            <person name="Daniel R."/>
            <person name="Vilcinskas A."/>
        </authorList>
    </citation>
    <scope>NUCLEOTIDE SEQUENCE [LARGE SCALE GENOMIC DNA]</scope>
    <source>
        <strain evidence="12 13">G55GP</strain>
    </source>
</reference>
<dbReference type="PANTHER" id="PTHR47245:SF2">
    <property type="entry name" value="PEPTIDYL-PROLYL CIS-TRANS ISOMERASE HP_0175-RELATED"/>
    <property type="match status" value="1"/>
</dbReference>
<dbReference type="Pfam" id="PF13624">
    <property type="entry name" value="SurA_N_3"/>
    <property type="match status" value="1"/>
</dbReference>
<dbReference type="KEGG" id="ebla:JGUZn3_18430"/>
<comment type="similarity">
    <text evidence="2">Belongs to the PpiC/parvulin rotamase family.</text>
</comment>
<evidence type="ECO:0000256" key="4">
    <source>
        <dbReference type="ARBA" id="ARBA00018370"/>
    </source>
</evidence>
<dbReference type="InterPro" id="IPR000297">
    <property type="entry name" value="PPIase_PpiC"/>
</dbReference>
<dbReference type="Pfam" id="PF13616">
    <property type="entry name" value="Rotamase_3"/>
    <property type="match status" value="1"/>
</dbReference>
<evidence type="ECO:0000256" key="10">
    <source>
        <dbReference type="SAM" id="SignalP"/>
    </source>
</evidence>
<dbReference type="EC" id="5.2.1.8" evidence="3"/>
<dbReference type="PROSITE" id="PS50198">
    <property type="entry name" value="PPIC_PPIASE_2"/>
    <property type="match status" value="1"/>
</dbReference>
<protein>
    <recommendedName>
        <fullName evidence="4">Parvulin-like PPIase</fullName>
        <ecNumber evidence="3">5.2.1.8</ecNumber>
    </recommendedName>
    <alternativeName>
        <fullName evidence="6">Peptidyl-prolyl cis-trans isomerase plp</fullName>
    </alternativeName>
    <alternativeName>
        <fullName evidence="7">Rotamase plp</fullName>
    </alternativeName>
</protein>
<feature type="compositionally biased region" description="Low complexity" evidence="9">
    <location>
        <begin position="298"/>
        <end position="319"/>
    </location>
</feature>
<keyword evidence="13" id="KW-1185">Reference proteome</keyword>
<feature type="region of interest" description="Disordered" evidence="9">
    <location>
        <begin position="292"/>
        <end position="319"/>
    </location>
</feature>
<dbReference type="InterPro" id="IPR050245">
    <property type="entry name" value="PrsA_foldase"/>
</dbReference>
<evidence type="ECO:0000313" key="13">
    <source>
        <dbReference type="Proteomes" id="UP000516349"/>
    </source>
</evidence>
<evidence type="ECO:0000256" key="8">
    <source>
        <dbReference type="PROSITE-ProRule" id="PRU00278"/>
    </source>
</evidence>
<feature type="chain" id="PRO_5028994356" description="Parvulin-like PPIase" evidence="10">
    <location>
        <begin position="26"/>
        <end position="319"/>
    </location>
</feature>
<evidence type="ECO:0000256" key="6">
    <source>
        <dbReference type="ARBA" id="ARBA00030642"/>
    </source>
</evidence>
<evidence type="ECO:0000256" key="2">
    <source>
        <dbReference type="ARBA" id="ARBA00007656"/>
    </source>
</evidence>
<evidence type="ECO:0000313" key="12">
    <source>
        <dbReference type="EMBL" id="QNT79057.1"/>
    </source>
</evidence>
<comment type="catalytic activity">
    <reaction evidence="1">
        <text>[protein]-peptidylproline (omega=180) = [protein]-peptidylproline (omega=0)</text>
        <dbReference type="Rhea" id="RHEA:16237"/>
        <dbReference type="Rhea" id="RHEA-COMP:10747"/>
        <dbReference type="Rhea" id="RHEA-COMP:10748"/>
        <dbReference type="ChEBI" id="CHEBI:83833"/>
        <dbReference type="ChEBI" id="CHEBI:83834"/>
        <dbReference type="EC" id="5.2.1.8"/>
    </reaction>
</comment>
<dbReference type="Gene3D" id="3.10.50.40">
    <property type="match status" value="1"/>
</dbReference>
<dbReference type="InterPro" id="IPR027304">
    <property type="entry name" value="Trigger_fact/SurA_dom_sf"/>
</dbReference>
<evidence type="ECO:0000256" key="7">
    <source>
        <dbReference type="ARBA" id="ARBA00031484"/>
    </source>
</evidence>
<evidence type="ECO:0000256" key="1">
    <source>
        <dbReference type="ARBA" id="ARBA00000971"/>
    </source>
</evidence>
<dbReference type="InterPro" id="IPR046357">
    <property type="entry name" value="PPIase_dom_sf"/>
</dbReference>
<dbReference type="Gene3D" id="1.10.8.1040">
    <property type="match status" value="1"/>
</dbReference>
<feature type="signal peptide" evidence="10">
    <location>
        <begin position="1"/>
        <end position="25"/>
    </location>
</feature>
<keyword evidence="10" id="KW-0732">Signal</keyword>
<keyword evidence="8 12" id="KW-0413">Isomerase</keyword>
<keyword evidence="5 8" id="KW-0697">Rotamase</keyword>
<feature type="domain" description="PpiC" evidence="11">
    <location>
        <begin position="161"/>
        <end position="252"/>
    </location>
</feature>
<dbReference type="GO" id="GO:0003755">
    <property type="term" value="F:peptidyl-prolyl cis-trans isomerase activity"/>
    <property type="evidence" value="ECO:0007669"/>
    <property type="project" value="UniProtKB-KW"/>
</dbReference>
<dbReference type="Proteomes" id="UP000516349">
    <property type="component" value="Chromosome"/>
</dbReference>
<organism evidence="12 13">
    <name type="scientific">Entomobacter blattae</name>
    <dbReference type="NCBI Taxonomy" id="2762277"/>
    <lineage>
        <taxon>Bacteria</taxon>
        <taxon>Pseudomonadati</taxon>
        <taxon>Pseudomonadota</taxon>
        <taxon>Alphaproteobacteria</taxon>
        <taxon>Acetobacterales</taxon>
        <taxon>Acetobacteraceae</taxon>
        <taxon>Entomobacter</taxon>
    </lineage>
</organism>
<dbReference type="PANTHER" id="PTHR47245">
    <property type="entry name" value="PEPTIDYLPROLYL ISOMERASE"/>
    <property type="match status" value="1"/>
</dbReference>
<dbReference type="SUPFAM" id="SSF109998">
    <property type="entry name" value="Triger factor/SurA peptide-binding domain-like"/>
    <property type="match status" value="1"/>
</dbReference>
<accession>A0A7H1NTE7</accession>
<dbReference type="AlphaFoldDB" id="A0A7H1NTE7"/>